<dbReference type="EMBL" id="MLYV02000567">
    <property type="protein sequence ID" value="PSR82962.1"/>
    <property type="molecule type" value="Genomic_DNA"/>
</dbReference>
<feature type="signal peptide" evidence="1">
    <location>
        <begin position="1"/>
        <end position="20"/>
    </location>
</feature>
<evidence type="ECO:0000313" key="3">
    <source>
        <dbReference type="Proteomes" id="UP000186601"/>
    </source>
</evidence>
<keyword evidence="1" id="KW-0732">Signal</keyword>
<proteinExistence type="predicted"/>
<dbReference type="Proteomes" id="UP000186601">
    <property type="component" value="Unassembled WGS sequence"/>
</dbReference>
<keyword evidence="3" id="KW-1185">Reference proteome</keyword>
<comment type="caution">
    <text evidence="2">The sequence shown here is derived from an EMBL/GenBank/DDBJ whole genome shotgun (WGS) entry which is preliminary data.</text>
</comment>
<gene>
    <name evidence="2" type="ORF">PHLCEN_2v5932</name>
</gene>
<evidence type="ECO:0000256" key="1">
    <source>
        <dbReference type="SAM" id="SignalP"/>
    </source>
</evidence>
<dbReference type="OrthoDB" id="2769307at2759"/>
<dbReference type="AlphaFoldDB" id="A0A2R6P0W7"/>
<organism evidence="2 3">
    <name type="scientific">Hermanssonia centrifuga</name>
    <dbReference type="NCBI Taxonomy" id="98765"/>
    <lineage>
        <taxon>Eukaryota</taxon>
        <taxon>Fungi</taxon>
        <taxon>Dikarya</taxon>
        <taxon>Basidiomycota</taxon>
        <taxon>Agaricomycotina</taxon>
        <taxon>Agaricomycetes</taxon>
        <taxon>Polyporales</taxon>
        <taxon>Meruliaceae</taxon>
        <taxon>Hermanssonia</taxon>
    </lineage>
</organism>
<sequence>MRPSKTLAILPVLLASYAFASPLEKRVYISDVGAIISPADGTSITPGTPFAFEYGDGWGGACHPGYTPISVGLTAFSPTGSDLNSTFQIPDSDYLYYFGDFLITNDEGLPPMPTPPPPSTFTLPEPLDPIYDGQEIYLSAVEQMFDCASNMNNTNQKEVHVLDNQL</sequence>
<name>A0A2R6P0W7_9APHY</name>
<protein>
    <submittedName>
        <fullName evidence="2">Uncharacterized protein</fullName>
    </submittedName>
</protein>
<evidence type="ECO:0000313" key="2">
    <source>
        <dbReference type="EMBL" id="PSR82962.1"/>
    </source>
</evidence>
<reference evidence="2 3" key="1">
    <citation type="submission" date="2018-02" db="EMBL/GenBank/DDBJ databases">
        <title>Genome sequence of the basidiomycete white-rot fungus Phlebia centrifuga.</title>
        <authorList>
            <person name="Granchi Z."/>
            <person name="Peng M."/>
            <person name="de Vries R.P."/>
            <person name="Hilden K."/>
            <person name="Makela M.R."/>
            <person name="Grigoriev I."/>
            <person name="Riley R."/>
        </authorList>
    </citation>
    <scope>NUCLEOTIDE SEQUENCE [LARGE SCALE GENOMIC DNA]</scope>
    <source>
        <strain evidence="2 3">FBCC195</strain>
    </source>
</reference>
<feature type="chain" id="PRO_5015318699" evidence="1">
    <location>
        <begin position="21"/>
        <end position="166"/>
    </location>
</feature>
<accession>A0A2R6P0W7</accession>